<dbReference type="GO" id="GO:0046872">
    <property type="term" value="F:metal ion binding"/>
    <property type="evidence" value="ECO:0007669"/>
    <property type="project" value="UniProtKB-KW"/>
</dbReference>
<dbReference type="SMART" id="SM00665">
    <property type="entry name" value="B561"/>
    <property type="match status" value="1"/>
</dbReference>
<evidence type="ECO:0000256" key="9">
    <source>
        <dbReference type="ARBA" id="ARBA00023004"/>
    </source>
</evidence>
<dbReference type="GO" id="GO:0016491">
    <property type="term" value="F:oxidoreductase activity"/>
    <property type="evidence" value="ECO:0007669"/>
    <property type="project" value="InterPro"/>
</dbReference>
<name>A0A915JSC4_ROMCU</name>
<organism evidence="13 14">
    <name type="scientific">Romanomermis culicivorax</name>
    <name type="common">Nematode worm</name>
    <dbReference type="NCBI Taxonomy" id="13658"/>
    <lineage>
        <taxon>Eukaryota</taxon>
        <taxon>Metazoa</taxon>
        <taxon>Ecdysozoa</taxon>
        <taxon>Nematoda</taxon>
        <taxon>Enoplea</taxon>
        <taxon>Dorylaimia</taxon>
        <taxon>Mermithida</taxon>
        <taxon>Mermithoidea</taxon>
        <taxon>Mermithidae</taxon>
        <taxon>Romanomermis</taxon>
    </lineage>
</organism>
<evidence type="ECO:0000259" key="12">
    <source>
        <dbReference type="PROSITE" id="PS50939"/>
    </source>
</evidence>
<feature type="transmembrane region" description="Helical" evidence="11">
    <location>
        <begin position="207"/>
        <end position="227"/>
    </location>
</feature>
<evidence type="ECO:0000256" key="6">
    <source>
        <dbReference type="ARBA" id="ARBA00022723"/>
    </source>
</evidence>
<keyword evidence="7" id="KW-0249">Electron transport</keyword>
<evidence type="ECO:0000256" key="1">
    <source>
        <dbReference type="ARBA" id="ARBA00001970"/>
    </source>
</evidence>
<feature type="transmembrane region" description="Helical" evidence="11">
    <location>
        <begin position="63"/>
        <end position="84"/>
    </location>
</feature>
<keyword evidence="8 11" id="KW-1133">Transmembrane helix</keyword>
<comment type="cofactor">
    <cofactor evidence="1">
        <name>heme b</name>
        <dbReference type="ChEBI" id="CHEBI:60344"/>
    </cofactor>
</comment>
<protein>
    <submittedName>
        <fullName evidence="14">Cytochrome b561 domain-containing protein</fullName>
    </submittedName>
</protein>
<evidence type="ECO:0000256" key="11">
    <source>
        <dbReference type="SAM" id="Phobius"/>
    </source>
</evidence>
<dbReference type="Proteomes" id="UP000887565">
    <property type="component" value="Unplaced"/>
</dbReference>
<keyword evidence="13" id="KW-1185">Reference proteome</keyword>
<evidence type="ECO:0000256" key="4">
    <source>
        <dbReference type="ARBA" id="ARBA00022617"/>
    </source>
</evidence>
<evidence type="ECO:0000256" key="3">
    <source>
        <dbReference type="ARBA" id="ARBA00022448"/>
    </source>
</evidence>
<dbReference type="AlphaFoldDB" id="A0A915JSC4"/>
<keyword evidence="9" id="KW-0408">Iron</keyword>
<dbReference type="InterPro" id="IPR006593">
    <property type="entry name" value="Cyt_b561/ferric_Rdtase_TM"/>
</dbReference>
<dbReference type="OMA" id="GYIANLY"/>
<feature type="transmembrane region" description="Helical" evidence="11">
    <location>
        <begin position="96"/>
        <end position="116"/>
    </location>
</feature>
<keyword evidence="4" id="KW-0349">Heme</keyword>
<dbReference type="FunFam" id="1.20.120.1770:FF:000001">
    <property type="entry name" value="Cytochrome b reductase 1"/>
    <property type="match status" value="1"/>
</dbReference>
<feature type="transmembrane region" description="Helical" evidence="11">
    <location>
        <begin position="20"/>
        <end position="43"/>
    </location>
</feature>
<accession>A0A915JSC4</accession>
<keyword evidence="3" id="KW-0813">Transport</keyword>
<evidence type="ECO:0000256" key="7">
    <source>
        <dbReference type="ARBA" id="ARBA00022982"/>
    </source>
</evidence>
<keyword evidence="5 11" id="KW-0812">Transmembrane</keyword>
<dbReference type="PANTHER" id="PTHR10106:SF0">
    <property type="entry name" value="LD36721P"/>
    <property type="match status" value="1"/>
</dbReference>
<evidence type="ECO:0000256" key="2">
    <source>
        <dbReference type="ARBA" id="ARBA00004141"/>
    </source>
</evidence>
<sequence>MSLVMDKYDFVDEQQSLRCFSIIFGVSQVFGALAVILVAVWMGNYDGGFGWQDTPKQQFHYHPMFMVIGMLFLYGEAILIYRLFRHEKKRLTKIAHMVLHSFVFLFFTLALKAVFADNMYTLHSWIGLSTVLLFCLQYAAGFISFFFPGLPLSTRQWYMPIHHFCGIAIFIFAGATALMGMAERAAFHVYSNGGTCDKDKFCSEGVVVNFLGVSLFLYCICVVYLVVNPRFKRRPLPEEEMLYPLTAD</sequence>
<keyword evidence="6" id="KW-0479">Metal-binding</keyword>
<proteinExistence type="predicted"/>
<evidence type="ECO:0000256" key="10">
    <source>
        <dbReference type="ARBA" id="ARBA00023136"/>
    </source>
</evidence>
<reference evidence="14" key="1">
    <citation type="submission" date="2022-11" db="UniProtKB">
        <authorList>
            <consortium name="WormBaseParasite"/>
        </authorList>
    </citation>
    <scope>IDENTIFICATION</scope>
</reference>
<comment type="subcellular location">
    <subcellularLocation>
        <location evidence="2">Membrane</location>
        <topology evidence="2">Multi-pass membrane protein</topology>
    </subcellularLocation>
</comment>
<feature type="transmembrane region" description="Helical" evidence="11">
    <location>
        <begin position="122"/>
        <end position="149"/>
    </location>
</feature>
<feature type="transmembrane region" description="Helical" evidence="11">
    <location>
        <begin position="161"/>
        <end position="182"/>
    </location>
</feature>
<dbReference type="Gene3D" id="1.20.120.1770">
    <property type="match status" value="1"/>
</dbReference>
<evidence type="ECO:0000313" key="13">
    <source>
        <dbReference type="Proteomes" id="UP000887565"/>
    </source>
</evidence>
<evidence type="ECO:0000313" key="14">
    <source>
        <dbReference type="WBParaSite" id="nRc.2.0.1.t29003-RA"/>
    </source>
</evidence>
<dbReference type="PROSITE" id="PS50939">
    <property type="entry name" value="CYTOCHROME_B561"/>
    <property type="match status" value="1"/>
</dbReference>
<dbReference type="WBParaSite" id="nRc.2.0.1.t29003-RA">
    <property type="protein sequence ID" value="nRc.2.0.1.t29003-RA"/>
    <property type="gene ID" value="nRc.2.0.1.g29003"/>
</dbReference>
<feature type="domain" description="Cytochrome b561" evidence="12">
    <location>
        <begin position="26"/>
        <end position="227"/>
    </location>
</feature>
<evidence type="ECO:0000256" key="8">
    <source>
        <dbReference type="ARBA" id="ARBA00022989"/>
    </source>
</evidence>
<dbReference type="InterPro" id="IPR043205">
    <property type="entry name" value="CYB561/CYBRD1-like"/>
</dbReference>
<evidence type="ECO:0000256" key="5">
    <source>
        <dbReference type="ARBA" id="ARBA00022692"/>
    </source>
</evidence>
<keyword evidence="10 11" id="KW-0472">Membrane</keyword>
<dbReference type="GO" id="GO:0016020">
    <property type="term" value="C:membrane"/>
    <property type="evidence" value="ECO:0007669"/>
    <property type="project" value="UniProtKB-SubCell"/>
</dbReference>
<dbReference type="PANTHER" id="PTHR10106">
    <property type="entry name" value="CYTOCHROME B561-RELATED"/>
    <property type="match status" value="1"/>
</dbReference>
<dbReference type="Pfam" id="PF03188">
    <property type="entry name" value="Cytochrom_B561"/>
    <property type="match status" value="1"/>
</dbReference>